<sequence>METKETVQTTLTRSRISKDLADAIKQRSGEQSAVKTFKVIIECNLDFLGGLHGARDTLFRAYRQTPEGKRDANSYQELSQPIISPREIGLLVKTFKDGDRVDIGKSLWTDSYVFANLTKGTIDKLSNWSTGGTRIVYKIWLDHKLERCVYESVRTIKCDAARASFAAAGKGIVWALADTGVDGQHSHFTVHETLSLDGILFHHDFTENHSTERESSAAALVDGDGHGTHVAGIIAGRTTIKRSGSIKKITVRTNEENEDQTSTSVDRPFKDEIAGLAPYCKILSLKVLKNAEEGDLSSLIAAIGFIQRMNDNGRKLRIHGLNISLGYSFDPVSYAAGQSPLCVEVDRLVRSGVCVVVAAGNAGYGTVTQHTGGIERATHLGTIMDPGNAALAVTVGSTHRDRPHSYGVSYFSSKGPTADGRMKPDIVAPGERIISCDAKVTPAKGEVRFREDSGTSMAAPHVSGAIAAFLSVRAEFLGQPERVKELFMAGATDLKRRPEFQGAGLIDLMRTLQAV</sequence>
<evidence type="ECO:0000313" key="8">
    <source>
        <dbReference type="Proteomes" id="UP000248925"/>
    </source>
</evidence>
<keyword evidence="2 5" id="KW-0645">Protease</keyword>
<keyword evidence="8" id="KW-1185">Reference proteome</keyword>
<comment type="caution">
    <text evidence="7">The sequence shown here is derived from an EMBL/GenBank/DDBJ whole genome shotgun (WGS) entry which is preliminary data.</text>
</comment>
<dbReference type="Gene3D" id="3.40.50.200">
    <property type="entry name" value="Peptidase S8/S53 domain"/>
    <property type="match status" value="1"/>
</dbReference>
<dbReference type="InterPro" id="IPR022398">
    <property type="entry name" value="Peptidase_S8_His-AS"/>
</dbReference>
<feature type="active site" description="Charge relay system" evidence="5">
    <location>
        <position position="456"/>
    </location>
</feature>
<evidence type="ECO:0000256" key="4">
    <source>
        <dbReference type="ARBA" id="ARBA00022825"/>
    </source>
</evidence>
<feature type="active site" description="Charge relay system" evidence="5">
    <location>
        <position position="178"/>
    </location>
</feature>
<evidence type="ECO:0000256" key="5">
    <source>
        <dbReference type="PROSITE-ProRule" id="PRU01240"/>
    </source>
</evidence>
<feature type="active site" description="Charge relay system" evidence="5">
    <location>
        <position position="226"/>
    </location>
</feature>
<dbReference type="OrthoDB" id="9816306at2"/>
<dbReference type="InterPro" id="IPR036852">
    <property type="entry name" value="Peptidase_S8/S53_dom_sf"/>
</dbReference>
<name>A0A2W4C993_9HYPH</name>
<dbReference type="InterPro" id="IPR023828">
    <property type="entry name" value="Peptidase_S8_Ser-AS"/>
</dbReference>
<dbReference type="Pfam" id="PF00082">
    <property type="entry name" value="Peptidase_S8"/>
    <property type="match status" value="1"/>
</dbReference>
<feature type="domain" description="Peptidase S8/S53" evidence="6">
    <location>
        <begin position="169"/>
        <end position="503"/>
    </location>
</feature>
<dbReference type="InterPro" id="IPR050131">
    <property type="entry name" value="Peptidase_S8_subtilisin-like"/>
</dbReference>
<accession>A0A2W4C993</accession>
<dbReference type="PANTHER" id="PTHR43806">
    <property type="entry name" value="PEPTIDASE S8"/>
    <property type="match status" value="1"/>
</dbReference>
<evidence type="ECO:0000313" key="7">
    <source>
        <dbReference type="EMBL" id="PZM07958.1"/>
    </source>
</evidence>
<keyword evidence="3 5" id="KW-0378">Hydrolase</keyword>
<dbReference type="CDD" id="cd07487">
    <property type="entry name" value="Peptidases_S8_1"/>
    <property type="match status" value="1"/>
</dbReference>
<proteinExistence type="inferred from homology"/>
<keyword evidence="4 5" id="KW-0720">Serine protease</keyword>
<evidence type="ECO:0000256" key="1">
    <source>
        <dbReference type="ARBA" id="ARBA00011073"/>
    </source>
</evidence>
<dbReference type="GO" id="GO:0004252">
    <property type="term" value="F:serine-type endopeptidase activity"/>
    <property type="evidence" value="ECO:0007669"/>
    <property type="project" value="UniProtKB-UniRule"/>
</dbReference>
<dbReference type="AlphaFoldDB" id="A0A2W4C993"/>
<comment type="similarity">
    <text evidence="1 5">Belongs to the peptidase S8 family.</text>
</comment>
<dbReference type="PANTHER" id="PTHR43806:SF11">
    <property type="entry name" value="CEREVISIN-RELATED"/>
    <property type="match status" value="1"/>
</dbReference>
<evidence type="ECO:0000259" key="6">
    <source>
        <dbReference type="Pfam" id="PF00082"/>
    </source>
</evidence>
<dbReference type="RefSeq" id="WP_111163997.1">
    <property type="nucleotide sequence ID" value="NZ_PCDP01000076.1"/>
</dbReference>
<dbReference type="PROSITE" id="PS00137">
    <property type="entry name" value="SUBTILASE_HIS"/>
    <property type="match status" value="1"/>
</dbReference>
<protein>
    <submittedName>
        <fullName evidence="7">Peptidase S8</fullName>
    </submittedName>
</protein>
<dbReference type="InterPro" id="IPR000209">
    <property type="entry name" value="Peptidase_S8/S53_dom"/>
</dbReference>
<gene>
    <name evidence="7" type="ORF">CPY51_29820</name>
</gene>
<dbReference type="EMBL" id="PCDP01000076">
    <property type="protein sequence ID" value="PZM07958.1"/>
    <property type="molecule type" value="Genomic_DNA"/>
</dbReference>
<dbReference type="InterPro" id="IPR015500">
    <property type="entry name" value="Peptidase_S8_subtilisin-rel"/>
</dbReference>
<evidence type="ECO:0000256" key="2">
    <source>
        <dbReference type="ARBA" id="ARBA00022670"/>
    </source>
</evidence>
<dbReference type="PROSITE" id="PS00138">
    <property type="entry name" value="SUBTILASE_SER"/>
    <property type="match status" value="1"/>
</dbReference>
<reference evidence="7 8" key="1">
    <citation type="journal article" date="2018" name="Sci. Rep.">
        <title>Rhizobium tumorigenes sp. nov., a novel plant tumorigenic bacterium isolated from cane gall tumors on thornless blackberry.</title>
        <authorList>
            <person name="Kuzmanovi N."/>
            <person name="Smalla K."/>
            <person name="Gronow S."/>
            <person name="PuBawska J."/>
        </authorList>
    </citation>
    <scope>NUCLEOTIDE SEQUENCE [LARGE SCALE GENOMIC DNA]</scope>
    <source>
        <strain evidence="7 8">CCBAU 85046</strain>
    </source>
</reference>
<dbReference type="PROSITE" id="PS51892">
    <property type="entry name" value="SUBTILASE"/>
    <property type="match status" value="1"/>
</dbReference>
<dbReference type="Proteomes" id="UP000248925">
    <property type="component" value="Unassembled WGS sequence"/>
</dbReference>
<organism evidence="7 8">
    <name type="scientific">Rhizobium tubonense</name>
    <dbReference type="NCBI Taxonomy" id="484088"/>
    <lineage>
        <taxon>Bacteria</taxon>
        <taxon>Pseudomonadati</taxon>
        <taxon>Pseudomonadota</taxon>
        <taxon>Alphaproteobacteria</taxon>
        <taxon>Hyphomicrobiales</taxon>
        <taxon>Rhizobiaceae</taxon>
        <taxon>Rhizobium/Agrobacterium group</taxon>
        <taxon>Rhizobium</taxon>
    </lineage>
</organism>
<dbReference type="GO" id="GO:0006508">
    <property type="term" value="P:proteolysis"/>
    <property type="evidence" value="ECO:0007669"/>
    <property type="project" value="UniProtKB-KW"/>
</dbReference>
<evidence type="ECO:0000256" key="3">
    <source>
        <dbReference type="ARBA" id="ARBA00022801"/>
    </source>
</evidence>
<dbReference type="PRINTS" id="PR00723">
    <property type="entry name" value="SUBTILISIN"/>
</dbReference>
<dbReference type="SUPFAM" id="SSF52743">
    <property type="entry name" value="Subtilisin-like"/>
    <property type="match status" value="1"/>
</dbReference>